<proteinExistence type="predicted"/>
<dbReference type="AlphaFoldDB" id="A0AA50CJ09"/>
<accession>A0AA50CJ09</accession>
<keyword evidence="2" id="KW-1185">Reference proteome</keyword>
<dbReference type="Proteomes" id="UP001234585">
    <property type="component" value="Chromosome"/>
</dbReference>
<dbReference type="RefSeq" id="WP_134647594.1">
    <property type="nucleotide sequence ID" value="NZ_CP132302.1"/>
</dbReference>
<protein>
    <submittedName>
        <fullName evidence="1">Uncharacterized protein</fullName>
    </submittedName>
</protein>
<dbReference type="EMBL" id="CP132302">
    <property type="protein sequence ID" value="WLR96051.1"/>
    <property type="molecule type" value="Genomic_DNA"/>
</dbReference>
<name>A0AA50CJ09_9HYPH</name>
<evidence type="ECO:0000313" key="2">
    <source>
        <dbReference type="Proteomes" id="UP001234585"/>
    </source>
</evidence>
<reference evidence="1 2" key="1">
    <citation type="submission" date="2023-08" db="EMBL/GenBank/DDBJ databases">
        <title>Pathogen: clinical or host-associated sample.</title>
        <authorList>
            <person name="Hergert J."/>
            <person name="Casey R."/>
            <person name="Wagner J."/>
            <person name="Young E.L."/>
            <person name="Oakeson K.F."/>
        </authorList>
    </citation>
    <scope>NUCLEOTIDE SEQUENCE [LARGE SCALE GENOMIC DNA]</scope>
    <source>
        <strain evidence="1 2">1760953</strain>
    </source>
</reference>
<sequence>MADVVRLTDWMGRTPRRDDVRPAEPAQVLLFTGVRYERLAPVLPAPRGKTAKHGGPDTARRT</sequence>
<gene>
    <name evidence="1" type="ORF">Q9313_09865</name>
</gene>
<organism evidence="1 2">
    <name type="scientific">Shinella sumterensis</name>
    <dbReference type="NCBI Taxonomy" id="1967501"/>
    <lineage>
        <taxon>Bacteria</taxon>
        <taxon>Pseudomonadati</taxon>
        <taxon>Pseudomonadota</taxon>
        <taxon>Alphaproteobacteria</taxon>
        <taxon>Hyphomicrobiales</taxon>
        <taxon>Rhizobiaceae</taxon>
        <taxon>Shinella</taxon>
    </lineage>
</organism>
<evidence type="ECO:0000313" key="1">
    <source>
        <dbReference type="EMBL" id="WLR96051.1"/>
    </source>
</evidence>